<dbReference type="Proteomes" id="UP000320762">
    <property type="component" value="Unassembled WGS sequence"/>
</dbReference>
<proteinExistence type="predicted"/>
<protein>
    <submittedName>
        <fullName evidence="1">Uncharacterized protein</fullName>
    </submittedName>
</protein>
<organism evidence="1 2">
    <name type="scientific">Schizophyllum amplum</name>
    <dbReference type="NCBI Taxonomy" id="97359"/>
    <lineage>
        <taxon>Eukaryota</taxon>
        <taxon>Fungi</taxon>
        <taxon>Dikarya</taxon>
        <taxon>Basidiomycota</taxon>
        <taxon>Agaricomycotina</taxon>
        <taxon>Agaricomycetes</taxon>
        <taxon>Agaricomycetidae</taxon>
        <taxon>Agaricales</taxon>
        <taxon>Schizophyllaceae</taxon>
        <taxon>Schizophyllum</taxon>
    </lineage>
</organism>
<gene>
    <name evidence="1" type="ORF">BD626DRAFT_497736</name>
</gene>
<sequence length="96" mass="10502">MSGSMPCFSIAKPPHPHIHKSSFHSQLHLTQQAMFGHSLTSTWANAFAGRARSFGVWVTLESLCAAGVFAMYGRPMLQTARVRATERLAGPPSRSF</sequence>
<dbReference type="EMBL" id="VDMD01000012">
    <property type="protein sequence ID" value="TRM62539.1"/>
    <property type="molecule type" value="Genomic_DNA"/>
</dbReference>
<reference evidence="1 2" key="1">
    <citation type="journal article" date="2019" name="New Phytol.">
        <title>Comparative genomics reveals unique wood-decay strategies and fruiting body development in the Schizophyllaceae.</title>
        <authorList>
            <person name="Almasi E."/>
            <person name="Sahu N."/>
            <person name="Krizsan K."/>
            <person name="Balint B."/>
            <person name="Kovacs G.M."/>
            <person name="Kiss B."/>
            <person name="Cseklye J."/>
            <person name="Drula E."/>
            <person name="Henrissat B."/>
            <person name="Nagy I."/>
            <person name="Chovatia M."/>
            <person name="Adam C."/>
            <person name="LaButti K."/>
            <person name="Lipzen A."/>
            <person name="Riley R."/>
            <person name="Grigoriev I.V."/>
            <person name="Nagy L.G."/>
        </authorList>
    </citation>
    <scope>NUCLEOTIDE SEQUENCE [LARGE SCALE GENOMIC DNA]</scope>
    <source>
        <strain evidence="1 2">NL-1724</strain>
    </source>
</reference>
<keyword evidence="2" id="KW-1185">Reference proteome</keyword>
<accession>A0A550CCN2</accession>
<evidence type="ECO:0000313" key="1">
    <source>
        <dbReference type="EMBL" id="TRM62539.1"/>
    </source>
</evidence>
<dbReference type="OrthoDB" id="10323877at2759"/>
<dbReference type="AlphaFoldDB" id="A0A550CCN2"/>
<comment type="caution">
    <text evidence="1">The sequence shown here is derived from an EMBL/GenBank/DDBJ whole genome shotgun (WGS) entry which is preliminary data.</text>
</comment>
<name>A0A550CCN2_9AGAR</name>
<evidence type="ECO:0000313" key="2">
    <source>
        <dbReference type="Proteomes" id="UP000320762"/>
    </source>
</evidence>